<dbReference type="Gene3D" id="1.10.10.2840">
    <property type="entry name" value="PucR C-terminal helix-turn-helix domain"/>
    <property type="match status" value="1"/>
</dbReference>
<feature type="domain" description="Purine catabolism PurC-like" evidence="1">
    <location>
        <begin position="55"/>
        <end position="169"/>
    </location>
</feature>
<dbReference type="InterPro" id="IPR025736">
    <property type="entry name" value="PucR_C-HTH_dom"/>
</dbReference>
<feature type="domain" description="PucR C-terminal helix-turn-helix" evidence="2">
    <location>
        <begin position="479"/>
        <end position="535"/>
    </location>
</feature>
<comment type="caution">
    <text evidence="3">The sequence shown here is derived from an EMBL/GenBank/DDBJ whole genome shotgun (WGS) entry which is preliminary data.</text>
</comment>
<dbReference type="InterPro" id="IPR012914">
    <property type="entry name" value="PucR_dom"/>
</dbReference>
<dbReference type="PANTHER" id="PTHR33744">
    <property type="entry name" value="CARBOHYDRATE DIACID REGULATOR"/>
    <property type="match status" value="1"/>
</dbReference>
<sequence>MSISYAWRFVPVTVKSQVWFVRRLFCTIWPATIGRIGPGRRAMVLRTIPLRAVVSRAELGLEVKAGKSRLDRPICWAHVSELRDPVPYLLGQELLLTAGTNFPRTPAEIDAYVESLINAGVSALGFGVTPVYDVVPRELVKACRDRDLPLLAVPERTPFLAVSQAVGAALAEAQNAELRVIADGQRNLTRAATRPRPTETTVRSLATSLTGWAMLLDSDGAVVTRSGLAPEPTEDLLSLATRLRGGSGPRSASTHIGGDHVVLHPVDQSSVLIVGRNRAFSVGDRAVVAMALAMLGLLRRETDTSRGHASRLAARLLLAAGSAAESTGDHLAALLDNRAGQDYRVLAGVDVRRRNRGDVDGDFAQLVQLLGTPLVDLAGGSFRAIVSARSAPSPTALETLHKRGWLVGMSGVVGVADLRMAEREAVALRRRAAASGHPISADNESESVASLIDPAQARAFARRTLAPLAEIRSPGPAHLVETLRVWLANHGNWDRSAAALDVHRNSVRHRIGQIERALHVDLSQAQHRMDLWYAVNWLPQDWPDSQ</sequence>
<name>A0A428Z3E5_KIBAR</name>
<protein>
    <submittedName>
        <fullName evidence="3">PucR family transcriptional regulator</fullName>
    </submittedName>
</protein>
<proteinExistence type="predicted"/>
<dbReference type="EMBL" id="QHKI01000028">
    <property type="protein sequence ID" value="RSM80653.1"/>
    <property type="molecule type" value="Genomic_DNA"/>
</dbReference>
<dbReference type="InterPro" id="IPR051448">
    <property type="entry name" value="CdaR-like_regulators"/>
</dbReference>
<accession>A0A428Z3E5</accession>
<gene>
    <name evidence="3" type="ORF">DMH04_29405</name>
</gene>
<dbReference type="Pfam" id="PF07905">
    <property type="entry name" value="PucR"/>
    <property type="match status" value="1"/>
</dbReference>
<dbReference type="PANTHER" id="PTHR33744:SF1">
    <property type="entry name" value="DNA-BINDING TRANSCRIPTIONAL ACTIVATOR ADER"/>
    <property type="match status" value="1"/>
</dbReference>
<dbReference type="InterPro" id="IPR042070">
    <property type="entry name" value="PucR_C-HTH_sf"/>
</dbReference>
<evidence type="ECO:0000259" key="1">
    <source>
        <dbReference type="Pfam" id="PF07905"/>
    </source>
</evidence>
<reference evidence="3 4" key="1">
    <citation type="submission" date="2018-05" db="EMBL/GenBank/DDBJ databases">
        <title>Evolution of GPA BGCs.</title>
        <authorList>
            <person name="Waglechner N."/>
            <person name="Wright G.D."/>
        </authorList>
    </citation>
    <scope>NUCLEOTIDE SEQUENCE [LARGE SCALE GENOMIC DNA]</scope>
    <source>
        <strain evidence="3 4">A82846</strain>
    </source>
</reference>
<organism evidence="3 4">
    <name type="scientific">Kibdelosporangium aridum</name>
    <dbReference type="NCBI Taxonomy" id="2030"/>
    <lineage>
        <taxon>Bacteria</taxon>
        <taxon>Bacillati</taxon>
        <taxon>Actinomycetota</taxon>
        <taxon>Actinomycetes</taxon>
        <taxon>Pseudonocardiales</taxon>
        <taxon>Pseudonocardiaceae</taxon>
        <taxon>Kibdelosporangium</taxon>
    </lineage>
</organism>
<dbReference type="Proteomes" id="UP000287547">
    <property type="component" value="Unassembled WGS sequence"/>
</dbReference>
<dbReference type="Pfam" id="PF13556">
    <property type="entry name" value="HTH_30"/>
    <property type="match status" value="1"/>
</dbReference>
<dbReference type="AlphaFoldDB" id="A0A428Z3E5"/>
<evidence type="ECO:0000313" key="4">
    <source>
        <dbReference type="Proteomes" id="UP000287547"/>
    </source>
</evidence>
<evidence type="ECO:0000313" key="3">
    <source>
        <dbReference type="EMBL" id="RSM80653.1"/>
    </source>
</evidence>
<evidence type="ECO:0000259" key="2">
    <source>
        <dbReference type="Pfam" id="PF13556"/>
    </source>
</evidence>